<organism evidence="2 3">
    <name type="scientific">Nephila pilipes</name>
    <name type="common">Giant wood spider</name>
    <name type="synonym">Nephila maculata</name>
    <dbReference type="NCBI Taxonomy" id="299642"/>
    <lineage>
        <taxon>Eukaryota</taxon>
        <taxon>Metazoa</taxon>
        <taxon>Ecdysozoa</taxon>
        <taxon>Arthropoda</taxon>
        <taxon>Chelicerata</taxon>
        <taxon>Arachnida</taxon>
        <taxon>Araneae</taxon>
        <taxon>Araneomorphae</taxon>
        <taxon>Entelegynae</taxon>
        <taxon>Araneoidea</taxon>
        <taxon>Nephilidae</taxon>
        <taxon>Nephila</taxon>
    </lineage>
</organism>
<name>A0A8X6QFN3_NEPPI</name>
<dbReference type="Proteomes" id="UP000887013">
    <property type="component" value="Unassembled WGS sequence"/>
</dbReference>
<dbReference type="PANTHER" id="PTHR47331">
    <property type="entry name" value="PHD-TYPE DOMAIN-CONTAINING PROTEIN"/>
    <property type="match status" value="1"/>
</dbReference>
<protein>
    <submittedName>
        <fullName evidence="2">DUF5641 domain-containing protein</fullName>
    </submittedName>
</protein>
<dbReference type="EMBL" id="BMAW01126414">
    <property type="protein sequence ID" value="GFU16678.1"/>
    <property type="molecule type" value="Genomic_DNA"/>
</dbReference>
<feature type="domain" description="DUF5641" evidence="1">
    <location>
        <begin position="115"/>
        <end position="189"/>
    </location>
</feature>
<gene>
    <name evidence="2" type="primary">AVEN_251935_1</name>
    <name evidence="2" type="ORF">NPIL_110841</name>
</gene>
<keyword evidence="3" id="KW-1185">Reference proteome</keyword>
<sequence>MWLNGLRNETDARGWTVFGKGSCRIDKILPLLSMHSMSQPANKLWKLEVLGISSENEKEKNDFNVKDCNDKVKILPDGRYEVELPWKFDSSNLPSNKCLAQKRHEKMINKFGNGKEYLGQLVQKHNEKQSRNPQIGEIVLVGDDNKKRLFWPLAKIIELIPWRDGKIRTVKLKTQHGIVLRPIQRIYLLEIYSKESVHGELGGEESNSNKVIDNENNVTFANAVIVRKFTFSGRPVKAPTRLDLLNNVCYTLETLS</sequence>
<accession>A0A8X6QFN3</accession>
<dbReference type="Pfam" id="PF18701">
    <property type="entry name" value="DUF5641"/>
    <property type="match status" value="1"/>
</dbReference>
<evidence type="ECO:0000313" key="2">
    <source>
        <dbReference type="EMBL" id="GFU16678.1"/>
    </source>
</evidence>
<evidence type="ECO:0000259" key="1">
    <source>
        <dbReference type="Pfam" id="PF18701"/>
    </source>
</evidence>
<evidence type="ECO:0000313" key="3">
    <source>
        <dbReference type="Proteomes" id="UP000887013"/>
    </source>
</evidence>
<proteinExistence type="predicted"/>
<dbReference type="AlphaFoldDB" id="A0A8X6QFN3"/>
<comment type="caution">
    <text evidence="2">The sequence shown here is derived from an EMBL/GenBank/DDBJ whole genome shotgun (WGS) entry which is preliminary data.</text>
</comment>
<reference evidence="2" key="1">
    <citation type="submission" date="2020-08" db="EMBL/GenBank/DDBJ databases">
        <title>Multicomponent nature underlies the extraordinary mechanical properties of spider dragline silk.</title>
        <authorList>
            <person name="Kono N."/>
            <person name="Nakamura H."/>
            <person name="Mori M."/>
            <person name="Yoshida Y."/>
            <person name="Ohtoshi R."/>
            <person name="Malay A.D."/>
            <person name="Moran D.A.P."/>
            <person name="Tomita M."/>
            <person name="Numata K."/>
            <person name="Arakawa K."/>
        </authorList>
    </citation>
    <scope>NUCLEOTIDE SEQUENCE</scope>
</reference>
<dbReference type="InterPro" id="IPR040676">
    <property type="entry name" value="DUF5641"/>
</dbReference>
<dbReference type="OrthoDB" id="6433784at2759"/>